<proteinExistence type="predicted"/>
<dbReference type="Proteomes" id="UP000270094">
    <property type="component" value="Unassembled WGS sequence"/>
</dbReference>
<dbReference type="SUPFAM" id="SSF47113">
    <property type="entry name" value="Histone-fold"/>
    <property type="match status" value="1"/>
</dbReference>
<dbReference type="Gene3D" id="1.10.20.10">
    <property type="entry name" value="Histone, subunit A"/>
    <property type="match status" value="1"/>
</dbReference>
<evidence type="ECO:0000313" key="2">
    <source>
        <dbReference type="Proteomes" id="UP000270094"/>
    </source>
</evidence>
<dbReference type="InterPro" id="IPR009072">
    <property type="entry name" value="Histone-fold"/>
</dbReference>
<name>A0A3P7J9W7_STRVU</name>
<keyword evidence="2" id="KW-1185">Reference proteome</keyword>
<gene>
    <name evidence="1" type="ORF">SVUK_LOCUS12461</name>
</gene>
<dbReference type="EMBL" id="UYYB01099281">
    <property type="protein sequence ID" value="VDM77463.1"/>
    <property type="molecule type" value="Genomic_DNA"/>
</dbReference>
<accession>A0A3P7J9W7</accession>
<protein>
    <recommendedName>
        <fullName evidence="3">Histone H2A/H2B/H3 domain-containing protein</fullName>
    </recommendedName>
</protein>
<dbReference type="AlphaFoldDB" id="A0A3P7J9W7"/>
<organism evidence="1 2">
    <name type="scientific">Strongylus vulgaris</name>
    <name type="common">Blood worm</name>
    <dbReference type="NCBI Taxonomy" id="40348"/>
    <lineage>
        <taxon>Eukaryota</taxon>
        <taxon>Metazoa</taxon>
        <taxon>Ecdysozoa</taxon>
        <taxon>Nematoda</taxon>
        <taxon>Chromadorea</taxon>
        <taxon>Rhabditida</taxon>
        <taxon>Rhabditina</taxon>
        <taxon>Rhabditomorpha</taxon>
        <taxon>Strongyloidea</taxon>
        <taxon>Strongylidae</taxon>
        <taxon>Strongylus</taxon>
    </lineage>
</organism>
<dbReference type="GO" id="GO:0046982">
    <property type="term" value="F:protein heterodimerization activity"/>
    <property type="evidence" value="ECO:0007669"/>
    <property type="project" value="InterPro"/>
</dbReference>
<evidence type="ECO:0008006" key="3">
    <source>
        <dbReference type="Google" id="ProtNLM"/>
    </source>
</evidence>
<sequence>MNCLSPLYPGNLVSSCHQSVSRGIKKASKIQKAGPPKVRGREAQKGELLVYIYRIFEQFRSDIEVSSKAMSITNNFF</sequence>
<reference evidence="1 2" key="1">
    <citation type="submission" date="2018-11" db="EMBL/GenBank/DDBJ databases">
        <authorList>
            <consortium name="Pathogen Informatics"/>
        </authorList>
    </citation>
    <scope>NUCLEOTIDE SEQUENCE [LARGE SCALE GENOMIC DNA]</scope>
</reference>
<evidence type="ECO:0000313" key="1">
    <source>
        <dbReference type="EMBL" id="VDM77463.1"/>
    </source>
</evidence>